<dbReference type="OrthoDB" id="9806388at2"/>
<comment type="similarity">
    <text evidence="1">Belongs to the peptidase M24B family.</text>
</comment>
<dbReference type="RefSeq" id="WP_018067519.1">
    <property type="nucleotide sequence ID" value="NZ_AQWH01000044.1"/>
</dbReference>
<keyword evidence="8" id="KW-0224">Dipeptidase</keyword>
<dbReference type="PANTHER" id="PTHR43763">
    <property type="entry name" value="XAA-PRO AMINOPEPTIDASE 1"/>
    <property type="match status" value="1"/>
</dbReference>
<keyword evidence="9" id="KW-1185">Reference proteome</keyword>
<evidence type="ECO:0000256" key="2">
    <source>
        <dbReference type="ARBA" id="ARBA00022723"/>
    </source>
</evidence>
<geneLocation type="plasmid" evidence="9">
    <name>pmm593</name>
</geneLocation>
<dbReference type="EC" id="3.4.13.9" evidence="8"/>
<dbReference type="SUPFAM" id="SSF55920">
    <property type="entry name" value="Creatinase/aminopeptidase"/>
    <property type="match status" value="1"/>
</dbReference>
<feature type="domain" description="Creatinase N-terminal" evidence="6">
    <location>
        <begin position="10"/>
        <end position="141"/>
    </location>
</feature>
<dbReference type="GO" id="GO:0005737">
    <property type="term" value="C:cytoplasm"/>
    <property type="evidence" value="ECO:0007669"/>
    <property type="project" value="UniProtKB-ARBA"/>
</dbReference>
<protein>
    <submittedName>
        <fullName evidence="8">Xaa-Pro dipeptidase</fullName>
        <ecNumber evidence="8">3.4.13.9</ecNumber>
    </submittedName>
</protein>
<keyword evidence="2" id="KW-0479">Metal-binding</keyword>
<dbReference type="AlphaFoldDB" id="A0A1U9Z7Y1"/>
<feature type="domain" description="Peptidase M24" evidence="5">
    <location>
        <begin position="315"/>
        <end position="530"/>
    </location>
</feature>
<evidence type="ECO:0000256" key="1">
    <source>
        <dbReference type="ARBA" id="ARBA00008766"/>
    </source>
</evidence>
<evidence type="ECO:0000313" key="8">
    <source>
        <dbReference type="EMBL" id="AQZ53805.1"/>
    </source>
</evidence>
<dbReference type="PANTHER" id="PTHR43763:SF6">
    <property type="entry name" value="XAA-PRO AMINOPEPTIDASE 1"/>
    <property type="match status" value="1"/>
</dbReference>
<keyword evidence="3 8" id="KW-0378">Hydrolase</keyword>
<dbReference type="Gene3D" id="3.90.230.10">
    <property type="entry name" value="Creatinase/methionine aminopeptidase superfamily"/>
    <property type="match status" value="1"/>
</dbReference>
<dbReference type="GO" id="GO:0070006">
    <property type="term" value="F:metalloaminopeptidase activity"/>
    <property type="evidence" value="ECO:0007669"/>
    <property type="project" value="InterPro"/>
</dbReference>
<gene>
    <name evidence="8" type="primary">pepQ_4</name>
    <name evidence="8" type="ORF">Mame_04513</name>
</gene>
<dbReference type="SUPFAM" id="SSF53092">
    <property type="entry name" value="Creatinase/prolidase N-terminal domain"/>
    <property type="match status" value="1"/>
</dbReference>
<keyword evidence="8" id="KW-0645">Protease</keyword>
<evidence type="ECO:0000256" key="3">
    <source>
        <dbReference type="ARBA" id="ARBA00022801"/>
    </source>
</evidence>
<dbReference type="eggNOG" id="COG0006">
    <property type="taxonomic scope" value="Bacteria"/>
</dbReference>
<dbReference type="FunFam" id="3.90.230.10:FF:000007">
    <property type="entry name" value="Xaa-Pro aminopeptidase P"/>
    <property type="match status" value="1"/>
</dbReference>
<dbReference type="KEGG" id="mmed:Mame_04513"/>
<keyword evidence="8" id="KW-0614">Plasmid</keyword>
<dbReference type="InterPro" id="IPR033740">
    <property type="entry name" value="Pept_M24B"/>
</dbReference>
<organism evidence="8 9">
    <name type="scientific">Martelella mediterranea DSM 17316</name>
    <dbReference type="NCBI Taxonomy" id="1122214"/>
    <lineage>
        <taxon>Bacteria</taxon>
        <taxon>Pseudomonadati</taxon>
        <taxon>Pseudomonadota</taxon>
        <taxon>Alphaproteobacteria</taxon>
        <taxon>Hyphomicrobiales</taxon>
        <taxon>Aurantimonadaceae</taxon>
        <taxon>Martelella</taxon>
    </lineage>
</organism>
<dbReference type="InterPro" id="IPR036005">
    <property type="entry name" value="Creatinase/aminopeptidase-like"/>
</dbReference>
<name>A0A1U9Z7Y1_9HYPH</name>
<dbReference type="Pfam" id="PF00557">
    <property type="entry name" value="Peptidase_M24"/>
    <property type="match status" value="1"/>
</dbReference>
<sequence length="598" mass="64899">MASKSDIAARLSALRTLLKSEGLDGLIVPRADAHQSEVAAPHDDRLAFITGFTGSAGLALVLEDKALIFVDGRYEIQVRHEVSAALYEVHHLHNDPIDSWLAAHGSKEWRIGFDPMLIDTALYDRLAASAERAGFTLVPISKDPFDAIWTDRPEKPLGRIRPMSPTLAGETVAAKTARLGRKIADAGADMMAETLPDNIAWLLNLRGSDIAMNPVPQSFMILNADGAVDWFIDNRKLPDDLTAFELDGVRLRPAEEFIPFVESAAADRTVMIDQSFAPVALRLAVEGAGGVVLPADNPLTLAKARKTPAELAGYRACHIEDGIALTEFLAWLDREAPARASAGNPIREIEAEDRLLTFRAQRKGFLEASFRSISAAGANAAMCHYNAGPQSDAAITPDGPYLIDSGGQYENGTTDVTRTLFLDVPESHVRATYTAVLKGFIALMSAEFPEGTCGHQLDALARLPLWRMGLDYDHGTGHGVGHNLLVHEYPHRFAKKANNYGLEPGNIMTIEPGYYEAGAYGLRIENQVEVVAARPGFCRFRSLTLAPIDLKPVDVAALSAEDIAFINDYNATVREALAGPISADARDFLKRSTQALEV</sequence>
<dbReference type="Pfam" id="PF01321">
    <property type="entry name" value="Creatinase_N"/>
    <property type="match status" value="1"/>
</dbReference>
<dbReference type="CDD" id="cd01085">
    <property type="entry name" value="APP"/>
    <property type="match status" value="1"/>
</dbReference>
<dbReference type="InterPro" id="IPR029149">
    <property type="entry name" value="Creatin/AminoP/Spt16_N"/>
</dbReference>
<evidence type="ECO:0000313" key="9">
    <source>
        <dbReference type="Proteomes" id="UP000191135"/>
    </source>
</evidence>
<dbReference type="InterPro" id="IPR000994">
    <property type="entry name" value="Pept_M24"/>
</dbReference>
<dbReference type="Gene3D" id="3.40.350.10">
    <property type="entry name" value="Creatinase/prolidase N-terminal domain"/>
    <property type="match status" value="2"/>
</dbReference>
<dbReference type="Proteomes" id="UP000191135">
    <property type="component" value="Plasmid pMM593"/>
</dbReference>
<dbReference type="GO" id="GO:0046872">
    <property type="term" value="F:metal ion binding"/>
    <property type="evidence" value="ECO:0007669"/>
    <property type="project" value="UniProtKB-KW"/>
</dbReference>
<evidence type="ECO:0000259" key="6">
    <source>
        <dbReference type="Pfam" id="PF01321"/>
    </source>
</evidence>
<proteinExistence type="inferred from homology"/>
<dbReference type="GO" id="GO:0102009">
    <property type="term" value="F:proline dipeptidase activity"/>
    <property type="evidence" value="ECO:0007669"/>
    <property type="project" value="UniProtKB-EC"/>
</dbReference>
<evidence type="ECO:0000259" key="5">
    <source>
        <dbReference type="Pfam" id="PF00557"/>
    </source>
</evidence>
<dbReference type="InterPro" id="IPR000587">
    <property type="entry name" value="Creatinase_N"/>
</dbReference>
<dbReference type="EMBL" id="CP020331">
    <property type="protein sequence ID" value="AQZ53805.1"/>
    <property type="molecule type" value="Genomic_DNA"/>
</dbReference>
<keyword evidence="4" id="KW-0464">Manganese</keyword>
<dbReference type="Pfam" id="PF16188">
    <property type="entry name" value="Peptidase_M24_C"/>
    <property type="match status" value="1"/>
</dbReference>
<dbReference type="Pfam" id="PF16189">
    <property type="entry name" value="Creatinase_N_2"/>
    <property type="match status" value="1"/>
</dbReference>
<dbReference type="InterPro" id="IPR050422">
    <property type="entry name" value="X-Pro_aminopeptidase_P"/>
</dbReference>
<feature type="domain" description="Peptidase M24 C-terminal" evidence="7">
    <location>
        <begin position="536"/>
        <end position="596"/>
    </location>
</feature>
<reference evidence="8 9" key="1">
    <citation type="submission" date="2017-03" db="EMBL/GenBank/DDBJ databases">
        <title>Foreign affairs: Plasmid Transfer between Roseobacters and Rhizobia.</title>
        <authorList>
            <person name="Bartling P."/>
            <person name="Bunk B."/>
            <person name="Overmann J."/>
            <person name="Brinkmann H."/>
            <person name="Petersen J."/>
        </authorList>
    </citation>
    <scope>NUCLEOTIDE SEQUENCE [LARGE SCALE GENOMIC DNA]</scope>
    <source>
        <strain evidence="8 9">MACL11</strain>
        <plasmid evidence="9">Plasmid pmm593</plasmid>
    </source>
</reference>
<dbReference type="InterPro" id="IPR032416">
    <property type="entry name" value="Peptidase_M24_C"/>
</dbReference>
<evidence type="ECO:0000259" key="7">
    <source>
        <dbReference type="Pfam" id="PF16188"/>
    </source>
</evidence>
<evidence type="ECO:0000256" key="4">
    <source>
        <dbReference type="ARBA" id="ARBA00023211"/>
    </source>
</evidence>
<accession>A0A1U9Z7Y1</accession>